<dbReference type="InterPro" id="IPR036388">
    <property type="entry name" value="WH-like_DNA-bd_sf"/>
</dbReference>
<reference evidence="5 6" key="1">
    <citation type="submission" date="2021-08" db="EMBL/GenBank/DDBJ databases">
        <title>Comparative Genomics Analysis of the Genus Qipengyuania Reveals Extensive Genetic Diversity and Metabolic Versatility, Including the Description of Fifteen Novel Species.</title>
        <authorList>
            <person name="Liu Y."/>
        </authorList>
    </citation>
    <scope>NUCLEOTIDE SEQUENCE [LARGE SCALE GENOMIC DNA]</scope>
    <source>
        <strain evidence="5 6">6D47A</strain>
    </source>
</reference>
<evidence type="ECO:0000256" key="3">
    <source>
        <dbReference type="ARBA" id="ARBA00023163"/>
    </source>
</evidence>
<dbReference type="InterPro" id="IPR028978">
    <property type="entry name" value="Chorismate_lyase_/UTRA_dom_sf"/>
</dbReference>
<evidence type="ECO:0000259" key="4">
    <source>
        <dbReference type="PROSITE" id="PS50949"/>
    </source>
</evidence>
<dbReference type="InterPro" id="IPR000524">
    <property type="entry name" value="Tscrpt_reg_HTH_GntR"/>
</dbReference>
<dbReference type="SUPFAM" id="SSF46785">
    <property type="entry name" value="Winged helix' DNA-binding domain"/>
    <property type="match status" value="1"/>
</dbReference>
<dbReference type="Gene3D" id="3.40.1410.10">
    <property type="entry name" value="Chorismate lyase-like"/>
    <property type="match status" value="1"/>
</dbReference>
<dbReference type="CDD" id="cd07377">
    <property type="entry name" value="WHTH_GntR"/>
    <property type="match status" value="1"/>
</dbReference>
<evidence type="ECO:0000313" key="5">
    <source>
        <dbReference type="EMBL" id="MBX7482770.1"/>
    </source>
</evidence>
<keyword evidence="2" id="KW-0238">DNA-binding</keyword>
<dbReference type="EMBL" id="JAIGNO010000005">
    <property type="protein sequence ID" value="MBX7482770.1"/>
    <property type="molecule type" value="Genomic_DNA"/>
</dbReference>
<proteinExistence type="predicted"/>
<evidence type="ECO:0000256" key="2">
    <source>
        <dbReference type="ARBA" id="ARBA00023125"/>
    </source>
</evidence>
<gene>
    <name evidence="5" type="ORF">K3174_09505</name>
</gene>
<sequence>MNAISHSGIREAIRARIVAGEWKLGELIPGEADFAEEYGCSRTTVNRALQALADEGIVERKRKGGTRVRPLPLPPAQLRIPLLREQVEESGAGYRCEIRERKLASVPADLRGRLKLGRGDRAVYLETLHLADDRPFAFETRWVNLATVPEFEHAEFGDLSANEWLVRRVPFTRGEVAISASAATADVAAILGATEGAALFTMERTTWLDDRPVTAMTLIYAAGYRLEFTI</sequence>
<keyword evidence="6" id="KW-1185">Reference proteome</keyword>
<dbReference type="PROSITE" id="PS50949">
    <property type="entry name" value="HTH_GNTR"/>
    <property type="match status" value="1"/>
</dbReference>
<dbReference type="RefSeq" id="WP_221558031.1">
    <property type="nucleotide sequence ID" value="NZ_JAIGNO010000005.1"/>
</dbReference>
<comment type="caution">
    <text evidence="5">The sequence shown here is derived from an EMBL/GenBank/DDBJ whole genome shotgun (WGS) entry which is preliminary data.</text>
</comment>
<dbReference type="PRINTS" id="PR00035">
    <property type="entry name" value="HTHGNTR"/>
</dbReference>
<protein>
    <submittedName>
        <fullName evidence="5">UTRA domain-containing protein</fullName>
    </submittedName>
</protein>
<keyword evidence="1" id="KW-0805">Transcription regulation</keyword>
<accession>A0ABS7J603</accession>
<dbReference type="Proteomes" id="UP000755104">
    <property type="component" value="Unassembled WGS sequence"/>
</dbReference>
<name>A0ABS7J603_9SPHN</name>
<feature type="domain" description="HTH gntR-type" evidence="4">
    <location>
        <begin position="3"/>
        <end position="71"/>
    </location>
</feature>
<evidence type="ECO:0000313" key="6">
    <source>
        <dbReference type="Proteomes" id="UP000755104"/>
    </source>
</evidence>
<dbReference type="SUPFAM" id="SSF64288">
    <property type="entry name" value="Chorismate lyase-like"/>
    <property type="match status" value="1"/>
</dbReference>
<dbReference type="PANTHER" id="PTHR44846">
    <property type="entry name" value="MANNOSYL-D-GLYCERATE TRANSPORT/METABOLISM SYSTEM REPRESSOR MNGR-RELATED"/>
    <property type="match status" value="1"/>
</dbReference>
<organism evidence="5 6">
    <name type="scientific">Qipengyuania qiaonensis</name>
    <dbReference type="NCBI Taxonomy" id="2867240"/>
    <lineage>
        <taxon>Bacteria</taxon>
        <taxon>Pseudomonadati</taxon>
        <taxon>Pseudomonadota</taxon>
        <taxon>Alphaproteobacteria</taxon>
        <taxon>Sphingomonadales</taxon>
        <taxon>Erythrobacteraceae</taxon>
        <taxon>Qipengyuania</taxon>
    </lineage>
</organism>
<dbReference type="Pfam" id="PF00392">
    <property type="entry name" value="GntR"/>
    <property type="match status" value="1"/>
</dbReference>
<dbReference type="PANTHER" id="PTHR44846:SF16">
    <property type="entry name" value="TRANSCRIPTIONAL REGULATOR PHNF-RELATED"/>
    <property type="match status" value="1"/>
</dbReference>
<dbReference type="Pfam" id="PF07702">
    <property type="entry name" value="UTRA"/>
    <property type="match status" value="1"/>
</dbReference>
<dbReference type="InterPro" id="IPR036390">
    <property type="entry name" value="WH_DNA-bd_sf"/>
</dbReference>
<keyword evidence="3" id="KW-0804">Transcription</keyword>
<dbReference type="InterPro" id="IPR011663">
    <property type="entry name" value="UTRA"/>
</dbReference>
<dbReference type="InterPro" id="IPR050679">
    <property type="entry name" value="Bact_HTH_transcr_reg"/>
</dbReference>
<dbReference type="SMART" id="SM00866">
    <property type="entry name" value="UTRA"/>
    <property type="match status" value="1"/>
</dbReference>
<dbReference type="SMART" id="SM00345">
    <property type="entry name" value="HTH_GNTR"/>
    <property type="match status" value="1"/>
</dbReference>
<evidence type="ECO:0000256" key="1">
    <source>
        <dbReference type="ARBA" id="ARBA00023015"/>
    </source>
</evidence>
<dbReference type="Gene3D" id="1.10.10.10">
    <property type="entry name" value="Winged helix-like DNA-binding domain superfamily/Winged helix DNA-binding domain"/>
    <property type="match status" value="1"/>
</dbReference>